<dbReference type="InterPro" id="IPR015376">
    <property type="entry name" value="Znr_NADH_PPase"/>
</dbReference>
<dbReference type="GO" id="GO:0035529">
    <property type="term" value="F:NADH pyrophosphatase activity"/>
    <property type="evidence" value="ECO:0007669"/>
    <property type="project" value="TreeGrafter"/>
</dbReference>
<dbReference type="InterPro" id="IPR020084">
    <property type="entry name" value="NUDIX_hydrolase_CS"/>
</dbReference>
<dbReference type="GO" id="GO:0046872">
    <property type="term" value="F:metal ion binding"/>
    <property type="evidence" value="ECO:0007669"/>
    <property type="project" value="UniProtKB-KW"/>
</dbReference>
<dbReference type="NCBIfam" id="NF001299">
    <property type="entry name" value="PRK00241.1"/>
    <property type="match status" value="1"/>
</dbReference>
<dbReference type="GO" id="GO:0006742">
    <property type="term" value="P:NADP+ catabolic process"/>
    <property type="evidence" value="ECO:0007669"/>
    <property type="project" value="TreeGrafter"/>
</dbReference>
<feature type="domain" description="Nudix hydrolase" evidence="10">
    <location>
        <begin position="154"/>
        <end position="278"/>
    </location>
</feature>
<dbReference type="PANTHER" id="PTHR42904:SF6">
    <property type="entry name" value="NAD-CAPPED RNA HYDROLASE NUDT12"/>
    <property type="match status" value="1"/>
</dbReference>
<proteinExistence type="inferred from homology"/>
<reference evidence="12" key="1">
    <citation type="submission" date="2016-10" db="EMBL/GenBank/DDBJ databases">
        <authorList>
            <person name="Varghese N."/>
            <person name="Submissions S."/>
        </authorList>
    </citation>
    <scope>NUCLEOTIDE SEQUENCE [LARGE SCALE GENOMIC DNA]</scope>
    <source>
        <strain evidence="12">DSM 10002</strain>
    </source>
</reference>
<dbReference type="InterPro" id="IPR049734">
    <property type="entry name" value="NudC-like_C"/>
</dbReference>
<keyword evidence="7" id="KW-0460">Magnesium</keyword>
<evidence type="ECO:0000256" key="1">
    <source>
        <dbReference type="ARBA" id="ARBA00001946"/>
    </source>
</evidence>
<dbReference type="Pfam" id="PF00293">
    <property type="entry name" value="NUDIX"/>
    <property type="match status" value="1"/>
</dbReference>
<dbReference type="OrthoDB" id="9791656at2"/>
<evidence type="ECO:0000256" key="4">
    <source>
        <dbReference type="ARBA" id="ARBA00012381"/>
    </source>
</evidence>
<dbReference type="EMBL" id="LT629804">
    <property type="protein sequence ID" value="SDU77505.1"/>
    <property type="molecule type" value="Genomic_DNA"/>
</dbReference>
<evidence type="ECO:0000259" key="10">
    <source>
        <dbReference type="PROSITE" id="PS51462"/>
    </source>
</evidence>
<evidence type="ECO:0000256" key="7">
    <source>
        <dbReference type="ARBA" id="ARBA00022842"/>
    </source>
</evidence>
<evidence type="ECO:0000313" key="11">
    <source>
        <dbReference type="EMBL" id="SDU77505.1"/>
    </source>
</evidence>
<evidence type="ECO:0000256" key="5">
    <source>
        <dbReference type="ARBA" id="ARBA00022723"/>
    </source>
</evidence>
<dbReference type="PROSITE" id="PS51462">
    <property type="entry name" value="NUDIX"/>
    <property type="match status" value="1"/>
</dbReference>
<comment type="cofactor">
    <cofactor evidence="2">
        <name>Zn(2+)</name>
        <dbReference type="ChEBI" id="CHEBI:29105"/>
    </cofactor>
</comment>
<dbReference type="CDD" id="cd03429">
    <property type="entry name" value="NUDIX_NADH_pyrophosphatase_Nudt13"/>
    <property type="match status" value="1"/>
</dbReference>
<dbReference type="AlphaFoldDB" id="A0A1H2L9W3"/>
<dbReference type="Gene3D" id="3.90.79.20">
    <property type="match status" value="1"/>
</dbReference>
<gene>
    <name evidence="11" type="ORF">SAMN04489737_0038</name>
</gene>
<dbReference type="STRING" id="131112.SAMN04489737_0038"/>
<sequence length="292" mass="33137">MDELTRAYDPLKERWYSRDLWMSVGNEIDPTRAVVARVCDGKIALRTGHVAWFPVADVVSHWCYLASDADHDYFVIDDDGLDECSDEVSELVSYVDIRQLMSDLPTDEMTLVWSALALTAWHRRARFCEVCGEPLTAVDWGRKRVCPNNHIVFPRTDPAVIMGVLDPADRLLVARNARWPQGRISVLAGFVEAGESLEEAVRREVREEVGIDVDDVRYVGSQPWPFPRSLMMAFYGWTQERTPRPDTEEIAEAFFVDRDELRERVSSGELTLPVAASVGRALIEHWLGGELA</sequence>
<dbReference type="PANTHER" id="PTHR42904">
    <property type="entry name" value="NUDIX HYDROLASE, NUDC SUBFAMILY"/>
    <property type="match status" value="1"/>
</dbReference>
<dbReference type="PROSITE" id="PS00893">
    <property type="entry name" value="NUDIX_BOX"/>
    <property type="match status" value="1"/>
</dbReference>
<evidence type="ECO:0000256" key="9">
    <source>
        <dbReference type="ARBA" id="ARBA00023679"/>
    </source>
</evidence>
<evidence type="ECO:0000256" key="3">
    <source>
        <dbReference type="ARBA" id="ARBA00009595"/>
    </source>
</evidence>
<dbReference type="RefSeq" id="WP_091278469.1">
    <property type="nucleotide sequence ID" value="NZ_JABAPH010000007.1"/>
</dbReference>
<evidence type="ECO:0000256" key="2">
    <source>
        <dbReference type="ARBA" id="ARBA00001947"/>
    </source>
</evidence>
<dbReference type="Proteomes" id="UP000214355">
    <property type="component" value="Chromosome I"/>
</dbReference>
<evidence type="ECO:0000256" key="6">
    <source>
        <dbReference type="ARBA" id="ARBA00022801"/>
    </source>
</evidence>
<name>A0A1H2L9W3_9ACTO</name>
<dbReference type="Gene3D" id="3.90.79.10">
    <property type="entry name" value="Nucleoside Triphosphate Pyrophosphohydrolase"/>
    <property type="match status" value="1"/>
</dbReference>
<dbReference type="InterPro" id="IPR000086">
    <property type="entry name" value="NUDIX_hydrolase_dom"/>
</dbReference>
<comment type="cofactor">
    <cofactor evidence="1">
        <name>Mg(2+)</name>
        <dbReference type="ChEBI" id="CHEBI:18420"/>
    </cofactor>
</comment>
<comment type="catalytic activity">
    <reaction evidence="9">
        <text>a 5'-end NAD(+)-phospho-ribonucleoside in mRNA + H2O = a 5'-end phospho-adenosine-phospho-ribonucleoside in mRNA + beta-nicotinamide D-ribonucleotide + 2 H(+)</text>
        <dbReference type="Rhea" id="RHEA:60876"/>
        <dbReference type="Rhea" id="RHEA-COMP:15698"/>
        <dbReference type="Rhea" id="RHEA-COMP:15719"/>
        <dbReference type="ChEBI" id="CHEBI:14649"/>
        <dbReference type="ChEBI" id="CHEBI:15377"/>
        <dbReference type="ChEBI" id="CHEBI:15378"/>
        <dbReference type="ChEBI" id="CHEBI:144029"/>
        <dbReference type="ChEBI" id="CHEBI:144051"/>
    </reaction>
    <physiologicalReaction direction="left-to-right" evidence="9">
        <dbReference type="Rhea" id="RHEA:60877"/>
    </physiologicalReaction>
</comment>
<dbReference type="Pfam" id="PF09297">
    <property type="entry name" value="Zn_ribbon_NUD"/>
    <property type="match status" value="1"/>
</dbReference>
<dbReference type="GO" id="GO:0019677">
    <property type="term" value="P:NAD+ catabolic process"/>
    <property type="evidence" value="ECO:0007669"/>
    <property type="project" value="TreeGrafter"/>
</dbReference>
<keyword evidence="5" id="KW-0479">Metal-binding</keyword>
<dbReference type="SUPFAM" id="SSF55811">
    <property type="entry name" value="Nudix"/>
    <property type="match status" value="1"/>
</dbReference>
<keyword evidence="12" id="KW-1185">Reference proteome</keyword>
<dbReference type="EC" id="3.6.1.22" evidence="4"/>
<evidence type="ECO:0000256" key="8">
    <source>
        <dbReference type="ARBA" id="ARBA00023027"/>
    </source>
</evidence>
<organism evidence="11 12">
    <name type="scientific">Arcanobacterium phocae</name>
    <dbReference type="NCBI Taxonomy" id="131112"/>
    <lineage>
        <taxon>Bacteria</taxon>
        <taxon>Bacillati</taxon>
        <taxon>Actinomycetota</taxon>
        <taxon>Actinomycetes</taxon>
        <taxon>Actinomycetales</taxon>
        <taxon>Actinomycetaceae</taxon>
        <taxon>Arcanobacterium</taxon>
    </lineage>
</organism>
<comment type="similarity">
    <text evidence="3">Belongs to the Nudix hydrolase family. NudC subfamily.</text>
</comment>
<dbReference type="GO" id="GO:0005829">
    <property type="term" value="C:cytosol"/>
    <property type="evidence" value="ECO:0007669"/>
    <property type="project" value="TreeGrafter"/>
</dbReference>
<dbReference type="InterPro" id="IPR015797">
    <property type="entry name" value="NUDIX_hydrolase-like_dom_sf"/>
</dbReference>
<accession>A0A1H2L9W3</accession>
<keyword evidence="8" id="KW-0520">NAD</keyword>
<evidence type="ECO:0000313" key="12">
    <source>
        <dbReference type="Proteomes" id="UP000214355"/>
    </source>
</evidence>
<dbReference type="InterPro" id="IPR050241">
    <property type="entry name" value="NAD-cap_RNA_hydrolase_NudC"/>
</dbReference>
<protein>
    <recommendedName>
        <fullName evidence="4">NAD(+) diphosphatase</fullName>
        <ecNumber evidence="4">3.6.1.22</ecNumber>
    </recommendedName>
</protein>
<dbReference type="GeneID" id="65343800"/>
<keyword evidence="6" id="KW-0378">Hydrolase</keyword>